<dbReference type="PROSITE" id="PS51186">
    <property type="entry name" value="GNAT"/>
    <property type="match status" value="1"/>
</dbReference>
<dbReference type="InterPro" id="IPR016181">
    <property type="entry name" value="Acyl_CoA_acyltransferase"/>
</dbReference>
<dbReference type="Proteomes" id="UP000076335">
    <property type="component" value="Unassembled WGS sequence"/>
</dbReference>
<dbReference type="AlphaFoldDB" id="A0A154L165"/>
<evidence type="ECO:0000256" key="1">
    <source>
        <dbReference type="ARBA" id="ARBA00022679"/>
    </source>
</evidence>
<evidence type="ECO:0000259" key="2">
    <source>
        <dbReference type="PROSITE" id="PS51186"/>
    </source>
</evidence>
<reference evidence="3 4" key="1">
    <citation type="submission" date="2015-12" db="EMBL/GenBank/DDBJ databases">
        <title>Genome sequence of Thalassospira lucentensis MCCC 1A02072.</title>
        <authorList>
            <person name="Lu L."/>
            <person name="Lai Q."/>
            <person name="Shao Z."/>
            <person name="Qian P."/>
        </authorList>
    </citation>
    <scope>NUCLEOTIDE SEQUENCE [LARGE SCALE GENOMIC DNA]</scope>
    <source>
        <strain evidence="3 4">MCCC 1A02072</strain>
    </source>
</reference>
<comment type="caution">
    <text evidence="3">The sequence shown here is derived from an EMBL/GenBank/DDBJ whole genome shotgun (WGS) entry which is preliminary data.</text>
</comment>
<keyword evidence="1" id="KW-0808">Transferase</keyword>
<feature type="domain" description="N-acetyltransferase" evidence="2">
    <location>
        <begin position="9"/>
        <end position="166"/>
    </location>
</feature>
<dbReference type="PANTHER" id="PTHR13947">
    <property type="entry name" value="GNAT FAMILY N-ACETYLTRANSFERASE"/>
    <property type="match status" value="1"/>
</dbReference>
<dbReference type="InterPro" id="IPR000182">
    <property type="entry name" value="GNAT_dom"/>
</dbReference>
<protein>
    <recommendedName>
        <fullName evidence="2">N-acetyltransferase domain-containing protein</fullName>
    </recommendedName>
</protein>
<name>A0A154L165_9PROT</name>
<dbReference type="PANTHER" id="PTHR13947:SF37">
    <property type="entry name" value="LD18367P"/>
    <property type="match status" value="1"/>
</dbReference>
<evidence type="ECO:0000313" key="3">
    <source>
        <dbReference type="EMBL" id="KZB61575.1"/>
    </source>
</evidence>
<dbReference type="SUPFAM" id="SSF55729">
    <property type="entry name" value="Acyl-CoA N-acyltransferases (Nat)"/>
    <property type="match status" value="1"/>
</dbReference>
<dbReference type="Pfam" id="PF00583">
    <property type="entry name" value="Acetyltransf_1"/>
    <property type="match status" value="1"/>
</dbReference>
<dbReference type="GO" id="GO:0008080">
    <property type="term" value="F:N-acetyltransferase activity"/>
    <property type="evidence" value="ECO:0007669"/>
    <property type="project" value="InterPro"/>
</dbReference>
<dbReference type="CDD" id="cd04301">
    <property type="entry name" value="NAT_SF"/>
    <property type="match status" value="1"/>
</dbReference>
<sequence>MEGAVKGDIVFDGYRPGVIGQIIDLHMQYYTPHWNFGLQFEAGLARDMGAFFPRFDATRDFFVAAYDSTGNLAGAIALDGIDLATSGSHLRWFITSDAMRGRGLGRELMKQADTFLSENRYDRVWLTTFAGLDAARKLYEDFGFRLTVEEASDPWSGTVGLQRFERG</sequence>
<organism evidence="3 4">
    <name type="scientific">Thalassospira lucentensis</name>
    <dbReference type="NCBI Taxonomy" id="168935"/>
    <lineage>
        <taxon>Bacteria</taxon>
        <taxon>Pseudomonadati</taxon>
        <taxon>Pseudomonadota</taxon>
        <taxon>Alphaproteobacteria</taxon>
        <taxon>Rhodospirillales</taxon>
        <taxon>Thalassospiraceae</taxon>
        <taxon>Thalassospira</taxon>
    </lineage>
</organism>
<dbReference type="InterPro" id="IPR050769">
    <property type="entry name" value="NAT_camello-type"/>
</dbReference>
<dbReference type="Gene3D" id="3.40.630.30">
    <property type="match status" value="1"/>
</dbReference>
<gene>
    <name evidence="3" type="ORF">AUP42_06355</name>
</gene>
<dbReference type="OrthoDB" id="273614at2"/>
<accession>A0A154L165</accession>
<proteinExistence type="predicted"/>
<evidence type="ECO:0000313" key="4">
    <source>
        <dbReference type="Proteomes" id="UP000076335"/>
    </source>
</evidence>
<dbReference type="EMBL" id="LPVY01000023">
    <property type="protein sequence ID" value="KZB61575.1"/>
    <property type="molecule type" value="Genomic_DNA"/>
</dbReference>